<dbReference type="EMBL" id="JPLA01000035">
    <property type="protein sequence ID" value="KLD63059.1"/>
    <property type="molecule type" value="Genomic_DNA"/>
</dbReference>
<dbReference type="InterPro" id="IPR025157">
    <property type="entry name" value="Hemagglutinin_rpt"/>
</dbReference>
<gene>
    <name evidence="3" type="ORF">Y882_13330</name>
</gene>
<evidence type="ECO:0000313" key="4">
    <source>
        <dbReference type="Proteomes" id="UP000035481"/>
    </source>
</evidence>
<sequence length="3218" mass="321596">MNKHLYRIVFNHALGLFQVVSELVRRPGRGASKGDAPVTTATVRSVSLSLWVAFGWVALASVATAGQIVTDPNAPGNQRPTVLGSPGAAPLINITTPSKAGVSRNTYSDFNVDGAGVVLNNSRTNTTTQLAGTVAGNPWLATGTAKVILNEVTGSNPSALHGYVEVAGDRAQVIIANPAGISCDGCGVINANRFTLTTGTPVLSGGNLDGYRVTGGAVQIGANGLDATRADYTDIIARAVQVNGSIWSPQLQVTTGTNQLNAEQSQVTAIAANGEKPTLALDVSALGGMYANKIVLLGTENGVGARNAGTIGASAGDLIVTTEGRLENSGSLQSQSNTQINAAGGVTNAGTISATRELALSTQADVDNSKGTLNAARIAVDAASLRNAGGTITQSGPQGMTLDAGALSNRNGGRIGAAESAATGSTDAPSDGSASGQSGGTAGNTSTNGDNTASGGGSASITPIVPLADGILHISGLLDNDGGRISAAAGFDLASSAGLANDGGQLELRKLNLTGGNLSNQGGTLLIDGASAIHANQINNDAGKLTFASAVAMDAQSLSNRSGTLTLADSAPMTLSVAGTLDNTNGTLATNATQFALYSGTLINEHGTINHAGSDGLSLSSGDWYGAGGTVVTGGNASVTAGTMDHQGAMLSAAQLTLHAANLDNRGGVIVTGGEASNTLHINGTLDNGDKGTIETNGDLAITATTLGNASGTIQQAGTTQGGSAGTLAIQAITLNGHGGTLATNGTLALSGTTTDLRNGTTYAHTVAIDTGTLTTAGGTLQAIGDSAMVVRAGGAWDNSDGKVATNGALTVNAGVLDNTRGTLSAAGSDATQLTIAHTFTNTDGNLASMGATAVHAGALLNRGGTIQAAGAPLMITADALLDNSAHGVLTSNGDLTVTASTLDNTQGTIAHAGTGALTIAVATLNGQNGRIASNGALTLTGNTTDLRDGTTYAQSIAIDTGTLTTAGGSLQALGTDPLMLHVRNTLDNTGGTIVGNGALALDAGALSNRNGQLMAAGANASYLRVAGLFDNTRGKLGATGATTLHAGALDNTDGTIQAVTSQGGSGTDAFNVTVDGQLINERGALQTNAALDLTAGALSNHSGTIQAQQAITAHIARTLDNTAGLMVAGGNLDVQAQTLLNRDTVITGPAAAATGLYGQRVTLDTTTFDNTHGQVQARDALSLMGTSLTNAGGVLDGSGTVSLSGATLDNTGGQVIQRGDDGALLLKLSQGLTNTGGGLIGAEGTADLRTGSLDNSGGTTFARHDLRVNTDGDLLNRAGGVLQTHGALTLNAQGSLDNSGGNIDATGTAAINAKSIPNVDGHILAGSSDNADAALQITAGNTIDNRGGTIGNRGGDITLTAASIDNSSSGTLVAQRDLNLDAVGALNNADGTVVGTHNLSYQNGNATLDNSGGKLGANGTASLTLGTLTNTGGRVQADTLWLTTPILNNNGGDIGANAIHATLTTLNGLGTLHGTDLLDAHFLSDYTHVAGQQLQSDGVLALTVDGTLTNQGTLETQGSLQVTAANLINQGTINASNGDGTAKANLSAAGLIDNQTGASIAGDTLTLNATDVTNTSAQGITGDVVQINANTLTNGRDLGTADAAMTYGEGFIGASQYLDLRIGQRLANLDGDIFSGGDLSVAGRADGTRVATLDNVSGRIQADGNGSIAADLINNRRRFVETEQYALSPAEQFALNSERQYDAVYASLSAAEQQALANMGRTPPQPSGLSFADERALFAKLGWVHVDDVAAIDPALKAGLDAVYRQGAIKNWNGLDGYYIGPVAADVKQFDTYLTGTRVARESADSQILTGGTLSIDLGQHLTNVASTIAATGDLNIDGIAYNGTPDARIDNIAVAGAYTGERATTAWTREGAPATFLYKDGRWLSNPAAKESASVTQNMTFAGPVLAAATITGRNVSISGHDITNTAVQATGGIIALTDKDLSGPESTSLGTATIAQAGNTGPMQGARGNAVSNAGTVAGSGAQAVSTANSPLPSYVPPSSGKYSQNGDPSAPFLVNTAPRFAKGPVTSSDYLLRALGDDPTNIHKRLGDGYYEQNLVLDQLLQLTGRRTLNGGDGLSQYTALMDSAAAEASQLGLQLGAPLTTGQIAALSSDIVWLVDQVVNGEHVLVPVVYLSKATADRLKSDGALIAGDTVNVKASGTLRNDGTITGTQGTSLSADTLINRGAINGGQALSIATAHDTINQGTLSGHAIGILAGGSVVNGPVFDGVAARGGVISAGTGGVQIVAANDVINQGKIASQGDGVIVAGRDYVQNAAVSPGTAHAAAGSLSTAGSAAVIAGRDALFDQSTVNAGQVAYIEAGRDAHFTAATVSGGTGLAVKAGQDIISDAVTDHAVSTNYTKQGKNWSSTVTTEDTVRGSTFTSGGDATMQAGRDISLTAAIVKGDGIVGLVAERDINLGAGQNSLTETTDSFSKHVKTKTTTHSEIEDTTTVSTTISGSKGVAMSAGQDINAVAAHIASSDGAVALHADRDINLLAGQNARGETVETQTTKKGFLNKKETTVHDATYDTTAVGTTISGKEGIALDAGRNVLGIGTTLESSAGGIAVTAGDQVAFLAAANTHDTDHSEKVRRSGVEWVPNPKQGTQKKETITSTVTAVGSTLDAAGPIVVVSGGDQTYQAANITSDTGTAMISGGAINFVTATNSETYQRDSSKHNVAYQAQDHRLQVDTTEQQTSITGPVAMAAADGITIGVGQNQGETLDEAIARASQKGSGTGWIADMQGQDKVSFQNINEQHIDEHQHHEGLTQAAATVVVVAASVMTAGAASAAVGSAAGATAGSGTAFAAAGSGVAAGMGNAVVTGVIVGGVGGGVNAAVQGNDWKQGALNGAVSGGISAGLFYEAGSIAGSNRWVDGSWQKVGLHMAAGGTSSALTGGNFWNGAISAGFAEGTTPYLKDLPGGSWGQAGGAAASGAAASWLSGGDAGQGALSGLAGYLFNRQLHPEEKEQAEKLASESDGRYTAAQIEDAMRASPNAALGESTQTGFLVNVNDSAGIYDVNAPWSLQASPNGQDQFLMQQLPSNVNPGLADYITANTGGATSPYSWTNDQLGVTTAKEPYIPYLAIVPDYLSLSGNAFGIGGALALNMHTGQLYMGGSASAPLIPGGSLAAGWLPTNLGESSNASASNTRDFLTGQSSSGTLCAVLCVGANHAAGGGTSIEVGGGIKVPAKGPSISTGVMSPVISLPFTQGDKGIQQPRK</sequence>
<organism evidence="3 4">
    <name type="scientific">Dyella japonica DSM 16301</name>
    <dbReference type="NCBI Taxonomy" id="1440762"/>
    <lineage>
        <taxon>Bacteria</taxon>
        <taxon>Pseudomonadati</taxon>
        <taxon>Pseudomonadota</taxon>
        <taxon>Gammaproteobacteria</taxon>
        <taxon>Lysobacterales</taxon>
        <taxon>Rhodanobacteraceae</taxon>
        <taxon>Dyella</taxon>
    </lineage>
</organism>
<comment type="caution">
    <text evidence="3">The sequence shown here is derived from an EMBL/GenBank/DDBJ whole genome shotgun (WGS) entry which is preliminary data.</text>
</comment>
<name>A0A0G9H1H4_9GAMM</name>
<dbReference type="Pfam" id="PF13018">
    <property type="entry name" value="ESPR"/>
    <property type="match status" value="1"/>
</dbReference>
<dbReference type="InterPro" id="IPR012334">
    <property type="entry name" value="Pectin_lyas_fold"/>
</dbReference>
<dbReference type="OrthoDB" id="2664633at2"/>
<dbReference type="InterPro" id="IPR024973">
    <property type="entry name" value="ESPR"/>
</dbReference>
<dbReference type="GO" id="GO:0003824">
    <property type="term" value="F:catalytic activity"/>
    <property type="evidence" value="ECO:0007669"/>
    <property type="project" value="UniProtKB-ARBA"/>
</dbReference>
<dbReference type="InterPro" id="IPR011050">
    <property type="entry name" value="Pectin_lyase_fold/virulence"/>
</dbReference>
<dbReference type="Gene3D" id="2.160.20.10">
    <property type="entry name" value="Single-stranded right-handed beta-helix, Pectin lyase-like"/>
    <property type="match status" value="1"/>
</dbReference>
<dbReference type="Pfam" id="PF05860">
    <property type="entry name" value="TPS"/>
    <property type="match status" value="1"/>
</dbReference>
<feature type="compositionally biased region" description="Low complexity" evidence="1">
    <location>
        <begin position="443"/>
        <end position="453"/>
    </location>
</feature>
<dbReference type="SMART" id="SM00912">
    <property type="entry name" value="Haemagg_act"/>
    <property type="match status" value="1"/>
</dbReference>
<dbReference type="NCBIfam" id="TIGR01901">
    <property type="entry name" value="adhes_NPXG"/>
    <property type="match status" value="1"/>
</dbReference>
<proteinExistence type="predicted"/>
<feature type="region of interest" description="Disordered" evidence="1">
    <location>
        <begin position="389"/>
        <end position="457"/>
    </location>
</feature>
<evidence type="ECO:0000259" key="2">
    <source>
        <dbReference type="SMART" id="SM00912"/>
    </source>
</evidence>
<accession>A0A0G9H1H4</accession>
<evidence type="ECO:0000256" key="1">
    <source>
        <dbReference type="SAM" id="MobiDB-lite"/>
    </source>
</evidence>
<feature type="domain" description="Filamentous haemagglutinin FhaB/tRNA nuclease CdiA-like TPS" evidence="2">
    <location>
        <begin position="86"/>
        <end position="206"/>
    </location>
</feature>
<protein>
    <recommendedName>
        <fullName evidence="2">Filamentous haemagglutinin FhaB/tRNA nuclease CdiA-like TPS domain-containing protein</fullName>
    </recommendedName>
</protein>
<dbReference type="STRING" id="1440762.Y882_13330"/>
<dbReference type="InterPro" id="IPR010069">
    <property type="entry name" value="CdiA_FHA1_rpt"/>
</dbReference>
<dbReference type="NCBIfam" id="TIGR01731">
    <property type="entry name" value="fil_hemag_20aa"/>
    <property type="match status" value="30"/>
</dbReference>
<dbReference type="PATRIC" id="fig|1440762.4.peg.2301"/>
<evidence type="ECO:0000313" key="3">
    <source>
        <dbReference type="EMBL" id="KLD63059.1"/>
    </source>
</evidence>
<reference evidence="3 4" key="1">
    <citation type="journal article" date="2015" name="Antonie Van Leeuwenhoek">
        <title>A phylogenomic and molecular marker based taxonomic framework for the order Xanthomonadales: proposal to transfer the families Algiphilaceae and Solimonadaceae to the order Nevskiales ord. nov. and to create a new family within the order Xanthomonadales, the family Rhodanobacteraceae fam. nov., containing the genus Rhodanobacter and its closest relatives.</title>
        <authorList>
            <person name="Naushad S."/>
            <person name="Adeolu M."/>
            <person name="Wong S."/>
            <person name="Sohail M."/>
            <person name="Schellhorn H.E."/>
            <person name="Gupta R.S."/>
        </authorList>
    </citation>
    <scope>NUCLEOTIDE SEQUENCE [LARGE SCALE GENOMIC DNA]</scope>
    <source>
        <strain evidence="3 4">DSM 16301</strain>
    </source>
</reference>
<dbReference type="Proteomes" id="UP000035481">
    <property type="component" value="Unassembled WGS sequence"/>
</dbReference>
<dbReference type="InterPro" id="IPR008638">
    <property type="entry name" value="FhaB/CdiA-like_TPS"/>
</dbReference>
<dbReference type="SUPFAM" id="SSF51126">
    <property type="entry name" value="Pectin lyase-like"/>
    <property type="match status" value="1"/>
</dbReference>
<dbReference type="Pfam" id="PF13332">
    <property type="entry name" value="Fil_haemagg_2"/>
    <property type="match status" value="2"/>
</dbReference>
<dbReference type="RefSeq" id="WP_046972368.1">
    <property type="nucleotide sequence ID" value="NZ_JPLA01000035.1"/>
</dbReference>